<name>A0A7W3P591_9ACTN</name>
<dbReference type="Pfam" id="PF00583">
    <property type="entry name" value="Acetyltransf_1"/>
    <property type="match status" value="1"/>
</dbReference>
<accession>A0A7W3P591</accession>
<dbReference type="RefSeq" id="WP_182559214.1">
    <property type="nucleotide sequence ID" value="NZ_JACGWT010000002.1"/>
</dbReference>
<evidence type="ECO:0000313" key="3">
    <source>
        <dbReference type="EMBL" id="MBA8793617.1"/>
    </source>
</evidence>
<dbReference type="SUPFAM" id="SSF55729">
    <property type="entry name" value="Acyl-CoA N-acyltransferases (Nat)"/>
    <property type="match status" value="1"/>
</dbReference>
<feature type="domain" description="N-acetyltransferase" evidence="2">
    <location>
        <begin position="1"/>
        <end position="155"/>
    </location>
</feature>
<keyword evidence="4" id="KW-1185">Reference proteome</keyword>
<keyword evidence="3" id="KW-0687">Ribonucleoprotein</keyword>
<evidence type="ECO:0000313" key="4">
    <source>
        <dbReference type="Proteomes" id="UP000523079"/>
    </source>
</evidence>
<dbReference type="AlphaFoldDB" id="A0A7W3P591"/>
<sequence length="203" mass="21361">MTAADLDQLPADPELPARTAAEAVDSWGLCGVVSQQDRQVTGFVVLVPSPLAPAVDGWTLFRPDPRTAALTAAWVQPSLRGHGLGRQLVQNAAGEAARRGAIALEAVGHPGSARSGSAAAERPDRIPQAFLEAVGFRVVQPHPLEPRLRMDVSTTARWRPDLAAAWERLTGLVAKPIPAQPAGFQHSGRQAVRVDGDSAATPS</sequence>
<dbReference type="Proteomes" id="UP000523079">
    <property type="component" value="Unassembled WGS sequence"/>
</dbReference>
<organism evidence="3 4">
    <name type="scientific">Microlunatus kandeliicorticis</name>
    <dbReference type="NCBI Taxonomy" id="1759536"/>
    <lineage>
        <taxon>Bacteria</taxon>
        <taxon>Bacillati</taxon>
        <taxon>Actinomycetota</taxon>
        <taxon>Actinomycetes</taxon>
        <taxon>Propionibacteriales</taxon>
        <taxon>Propionibacteriaceae</taxon>
        <taxon>Microlunatus</taxon>
    </lineage>
</organism>
<evidence type="ECO:0000259" key="2">
    <source>
        <dbReference type="PROSITE" id="PS51186"/>
    </source>
</evidence>
<dbReference type="EMBL" id="JACGWT010000002">
    <property type="protein sequence ID" value="MBA8793617.1"/>
    <property type="molecule type" value="Genomic_DNA"/>
</dbReference>
<dbReference type="PROSITE" id="PS51186">
    <property type="entry name" value="GNAT"/>
    <property type="match status" value="1"/>
</dbReference>
<keyword evidence="3" id="KW-0689">Ribosomal protein</keyword>
<proteinExistence type="predicted"/>
<dbReference type="InterPro" id="IPR000182">
    <property type="entry name" value="GNAT_dom"/>
</dbReference>
<reference evidence="3 4" key="1">
    <citation type="submission" date="2020-07" db="EMBL/GenBank/DDBJ databases">
        <title>Sequencing the genomes of 1000 actinobacteria strains.</title>
        <authorList>
            <person name="Klenk H.-P."/>
        </authorList>
    </citation>
    <scope>NUCLEOTIDE SEQUENCE [LARGE SCALE GENOMIC DNA]</scope>
    <source>
        <strain evidence="3 4">DSM 100723</strain>
    </source>
</reference>
<dbReference type="InterPro" id="IPR016181">
    <property type="entry name" value="Acyl_CoA_acyltransferase"/>
</dbReference>
<dbReference type="Gene3D" id="3.40.630.30">
    <property type="match status" value="1"/>
</dbReference>
<comment type="caution">
    <text evidence="3">The sequence shown here is derived from an EMBL/GenBank/DDBJ whole genome shotgun (WGS) entry which is preliminary data.</text>
</comment>
<dbReference type="GO" id="GO:0005840">
    <property type="term" value="C:ribosome"/>
    <property type="evidence" value="ECO:0007669"/>
    <property type="project" value="UniProtKB-KW"/>
</dbReference>
<gene>
    <name evidence="3" type="ORF">FHX74_001222</name>
</gene>
<dbReference type="GO" id="GO:0016747">
    <property type="term" value="F:acyltransferase activity, transferring groups other than amino-acyl groups"/>
    <property type="evidence" value="ECO:0007669"/>
    <property type="project" value="InterPro"/>
</dbReference>
<evidence type="ECO:0000256" key="1">
    <source>
        <dbReference type="SAM" id="MobiDB-lite"/>
    </source>
</evidence>
<feature type="region of interest" description="Disordered" evidence="1">
    <location>
        <begin position="179"/>
        <end position="203"/>
    </location>
</feature>
<protein>
    <submittedName>
        <fullName evidence="3">Ribosomal protein S18 acetylase RimI-like enzyme</fullName>
    </submittedName>
</protein>